<accession>A0AB34GSS2</accession>
<evidence type="ECO:0000256" key="1">
    <source>
        <dbReference type="SAM" id="MobiDB-lite"/>
    </source>
</evidence>
<organism evidence="2 3">
    <name type="scientific">Eschrichtius robustus</name>
    <name type="common">California gray whale</name>
    <name type="synonym">Eschrichtius gibbosus</name>
    <dbReference type="NCBI Taxonomy" id="9764"/>
    <lineage>
        <taxon>Eukaryota</taxon>
        <taxon>Metazoa</taxon>
        <taxon>Chordata</taxon>
        <taxon>Craniata</taxon>
        <taxon>Vertebrata</taxon>
        <taxon>Euteleostomi</taxon>
        <taxon>Mammalia</taxon>
        <taxon>Eutheria</taxon>
        <taxon>Laurasiatheria</taxon>
        <taxon>Artiodactyla</taxon>
        <taxon>Whippomorpha</taxon>
        <taxon>Cetacea</taxon>
        <taxon>Mysticeti</taxon>
        <taxon>Eschrichtiidae</taxon>
        <taxon>Eschrichtius</taxon>
    </lineage>
</organism>
<feature type="region of interest" description="Disordered" evidence="1">
    <location>
        <begin position="565"/>
        <end position="610"/>
    </location>
</feature>
<comment type="caution">
    <text evidence="2">The sequence shown here is derived from an EMBL/GenBank/DDBJ whole genome shotgun (WGS) entry which is preliminary data.</text>
</comment>
<feature type="region of interest" description="Disordered" evidence="1">
    <location>
        <begin position="267"/>
        <end position="347"/>
    </location>
</feature>
<evidence type="ECO:0000313" key="3">
    <source>
        <dbReference type="Proteomes" id="UP001159641"/>
    </source>
</evidence>
<keyword evidence="3" id="KW-1185">Reference proteome</keyword>
<dbReference type="EMBL" id="JAIQCJ010002084">
    <property type="protein sequence ID" value="KAJ8783506.1"/>
    <property type="molecule type" value="Genomic_DNA"/>
</dbReference>
<proteinExistence type="predicted"/>
<sequence>MNPPPFQTKTASLAVQRGARGPPSRAAGLRRLAARCRPADVRWWPWGWTDGPVSRAVTTGGALRPECRPLPPPALRPQTALDPGPWGLQRPLAPGSQGRAQRHHSVLVTPPPPEAPPRPRSRARQLRPLSLSPLDSSSLGPTRAAVYKHSLTGNLREKCLGFAHVPAWVWARNPGRELCHTPHSPPATFPAATVPRHSGPRRLSPSPCISALGTATELRHAEAGRRVQESYDSFITMVSTGPSCPPALAWTALPLLTWCLVSGDSTPPGAPAPNSSEVTGRPAPRGGGPSPHHQQPQEALSNPAWPPRLLRDPRARRPGHLASPPSGLPPLWSFEEPSGDCPQASAPDLGLRAMETLTPVRPIQCELGLSPGQARPGRAVTTRSRWADVDLRDVASEEVAAASSRRLDPAAQKAAPEASGEAWWRGRFLGLREQSGHQASTKPSPPARVWEGEEGAGAAAVTITAAASASPCLAPAGLPPHPPPCFQPATPLDTCGFAQYSGRADERLLGSSSFLSSVAGEEPSPRVRPRLSPAVCSFSQPLPRGSVSLLTGSVGGVAPGSLLDQGTCPATSHRAERKHGARRSHVQGLQAPPRSQASTKALAVSGRASG</sequence>
<feature type="region of interest" description="Disordered" evidence="1">
    <location>
        <begin position="1"/>
        <end position="25"/>
    </location>
</feature>
<gene>
    <name evidence="2" type="ORF">J1605_009211</name>
</gene>
<dbReference type="AlphaFoldDB" id="A0AB34GSS2"/>
<feature type="compositionally biased region" description="Basic residues" evidence="1">
    <location>
        <begin position="575"/>
        <end position="585"/>
    </location>
</feature>
<dbReference type="Proteomes" id="UP001159641">
    <property type="component" value="Unassembled WGS sequence"/>
</dbReference>
<reference evidence="2 3" key="1">
    <citation type="submission" date="2022-11" db="EMBL/GenBank/DDBJ databases">
        <title>Whole genome sequence of Eschrichtius robustus ER-17-0199.</title>
        <authorList>
            <person name="Bruniche-Olsen A."/>
            <person name="Black A.N."/>
            <person name="Fields C.J."/>
            <person name="Walden K."/>
            <person name="Dewoody J.A."/>
        </authorList>
    </citation>
    <scope>NUCLEOTIDE SEQUENCE [LARGE SCALE GENOMIC DNA]</scope>
    <source>
        <strain evidence="2">ER-17-0199</strain>
        <tissue evidence="2">Blubber</tissue>
    </source>
</reference>
<feature type="region of interest" description="Disordered" evidence="1">
    <location>
        <begin position="64"/>
        <end position="125"/>
    </location>
</feature>
<feature type="compositionally biased region" description="Pro residues" evidence="1">
    <location>
        <begin position="109"/>
        <end position="118"/>
    </location>
</feature>
<evidence type="ECO:0000313" key="2">
    <source>
        <dbReference type="EMBL" id="KAJ8783506.1"/>
    </source>
</evidence>
<name>A0AB34GSS2_ESCRO</name>
<protein>
    <submittedName>
        <fullName evidence="2">Uncharacterized protein</fullName>
    </submittedName>
</protein>